<dbReference type="Pfam" id="PF00005">
    <property type="entry name" value="ABC_tran"/>
    <property type="match status" value="1"/>
</dbReference>
<evidence type="ECO:0000256" key="4">
    <source>
        <dbReference type="ARBA" id="ARBA00022475"/>
    </source>
</evidence>
<dbReference type="Gene3D" id="3.40.50.300">
    <property type="entry name" value="P-loop containing nucleotide triphosphate hydrolases"/>
    <property type="match status" value="1"/>
</dbReference>
<dbReference type="AlphaFoldDB" id="A0AA41QLL5"/>
<evidence type="ECO:0000313" key="10">
    <source>
        <dbReference type="Proteomes" id="UP001156140"/>
    </source>
</evidence>
<dbReference type="NCBIfam" id="TIGR01727">
    <property type="entry name" value="oligo_HPY"/>
    <property type="match status" value="1"/>
</dbReference>
<sequence>MTGQPLLSVRNLRTRFTTARGPIHSVDDVSFDVAPGKTLGLVGESGSGKSVTSLSIMRLIERGGGEIVNGSILLDRGKGPEDITRLGERQMRRIRGNEMAMIFQEPMTSLDPVWSIGAQIAETIRLHQGVGKAEARRQAIEMLRLVGIPAPERRVDDYPHQLSGGMRQRVMIAIALSCRPALLIADEPTTALDVTIQAQILDLIARLQNEIGMSVVFITHNLGVVAQIADEVAVMYAGQIVERGPVREIFANPRHPYTVGLLRSIPRAGSSQSDTPDTRLATIGGAPPSLTDLPPGCRFAPRCPLATAACTEQAPQIEEVGPHHGSRCLRWREVAA</sequence>
<evidence type="ECO:0000256" key="2">
    <source>
        <dbReference type="ARBA" id="ARBA00005417"/>
    </source>
</evidence>
<dbReference type="InterPro" id="IPR013563">
    <property type="entry name" value="Oligopep_ABC_C"/>
</dbReference>
<evidence type="ECO:0000259" key="8">
    <source>
        <dbReference type="PROSITE" id="PS50893"/>
    </source>
</evidence>
<keyword evidence="3" id="KW-0813">Transport</keyword>
<dbReference type="PROSITE" id="PS50893">
    <property type="entry name" value="ABC_TRANSPORTER_2"/>
    <property type="match status" value="1"/>
</dbReference>
<dbReference type="GO" id="GO:0015833">
    <property type="term" value="P:peptide transport"/>
    <property type="evidence" value="ECO:0007669"/>
    <property type="project" value="InterPro"/>
</dbReference>
<evidence type="ECO:0000256" key="3">
    <source>
        <dbReference type="ARBA" id="ARBA00022448"/>
    </source>
</evidence>
<dbReference type="SUPFAM" id="SSF52540">
    <property type="entry name" value="P-loop containing nucleoside triphosphate hydrolases"/>
    <property type="match status" value="1"/>
</dbReference>
<dbReference type="InterPro" id="IPR003593">
    <property type="entry name" value="AAA+_ATPase"/>
</dbReference>
<dbReference type="EMBL" id="JALAZD010000001">
    <property type="protein sequence ID" value="MCI0126713.1"/>
    <property type="molecule type" value="Genomic_DNA"/>
</dbReference>
<proteinExistence type="inferred from homology"/>
<dbReference type="PANTHER" id="PTHR43297">
    <property type="entry name" value="OLIGOPEPTIDE TRANSPORT ATP-BINDING PROTEIN APPD"/>
    <property type="match status" value="1"/>
</dbReference>
<dbReference type="RefSeq" id="WP_281735495.1">
    <property type="nucleotide sequence ID" value="NZ_JAKETQ010000001.1"/>
</dbReference>
<keyword evidence="4" id="KW-1003">Cell membrane</keyword>
<evidence type="ECO:0000256" key="1">
    <source>
        <dbReference type="ARBA" id="ARBA00004417"/>
    </source>
</evidence>
<protein>
    <submittedName>
        <fullName evidence="9">ABC transporter ATP-binding protein</fullName>
    </submittedName>
</protein>
<dbReference type="GO" id="GO:0005886">
    <property type="term" value="C:plasma membrane"/>
    <property type="evidence" value="ECO:0007669"/>
    <property type="project" value="UniProtKB-SubCell"/>
</dbReference>
<dbReference type="PROSITE" id="PS00211">
    <property type="entry name" value="ABC_TRANSPORTER_1"/>
    <property type="match status" value="1"/>
</dbReference>
<evidence type="ECO:0000256" key="6">
    <source>
        <dbReference type="ARBA" id="ARBA00022840"/>
    </source>
</evidence>
<keyword evidence="7" id="KW-0472">Membrane</keyword>
<dbReference type="FunFam" id="3.40.50.300:FF:000016">
    <property type="entry name" value="Oligopeptide ABC transporter ATP-binding component"/>
    <property type="match status" value="1"/>
</dbReference>
<evidence type="ECO:0000256" key="7">
    <source>
        <dbReference type="ARBA" id="ARBA00023136"/>
    </source>
</evidence>
<gene>
    <name evidence="9" type="ORF">ML536_07730</name>
</gene>
<dbReference type="CDD" id="cd03257">
    <property type="entry name" value="ABC_NikE_OppD_transporters"/>
    <property type="match status" value="1"/>
</dbReference>
<dbReference type="GO" id="GO:0016887">
    <property type="term" value="F:ATP hydrolysis activity"/>
    <property type="evidence" value="ECO:0007669"/>
    <property type="project" value="InterPro"/>
</dbReference>
<dbReference type="Proteomes" id="UP001156140">
    <property type="component" value="Unassembled WGS sequence"/>
</dbReference>
<feature type="domain" description="ABC transporter" evidence="8">
    <location>
        <begin position="7"/>
        <end position="262"/>
    </location>
</feature>
<comment type="caution">
    <text evidence="9">The sequence shown here is derived from an EMBL/GenBank/DDBJ whole genome shotgun (WGS) entry which is preliminary data.</text>
</comment>
<dbReference type="SMART" id="SM00382">
    <property type="entry name" value="AAA"/>
    <property type="match status" value="1"/>
</dbReference>
<dbReference type="InterPro" id="IPR027417">
    <property type="entry name" value="P-loop_NTPase"/>
</dbReference>
<name>A0AA41QLL5_9HYPH</name>
<keyword evidence="5" id="KW-0547">Nucleotide-binding</keyword>
<evidence type="ECO:0000313" key="9">
    <source>
        <dbReference type="EMBL" id="MCI0126713.1"/>
    </source>
</evidence>
<dbReference type="InterPro" id="IPR003439">
    <property type="entry name" value="ABC_transporter-like_ATP-bd"/>
</dbReference>
<keyword evidence="10" id="KW-1185">Reference proteome</keyword>
<dbReference type="GO" id="GO:0005524">
    <property type="term" value="F:ATP binding"/>
    <property type="evidence" value="ECO:0007669"/>
    <property type="project" value="UniProtKB-KW"/>
</dbReference>
<keyword evidence="6 9" id="KW-0067">ATP-binding</keyword>
<accession>A0AA41QLL5</accession>
<dbReference type="InterPro" id="IPR050388">
    <property type="entry name" value="ABC_Ni/Peptide_Import"/>
</dbReference>
<comment type="subcellular location">
    <subcellularLocation>
        <location evidence="1">Cell inner membrane</location>
        <topology evidence="1">Peripheral membrane protein</topology>
    </subcellularLocation>
</comment>
<evidence type="ECO:0000256" key="5">
    <source>
        <dbReference type="ARBA" id="ARBA00022741"/>
    </source>
</evidence>
<organism evidence="9 10">
    <name type="scientific">Paradevosia shaoguanensis</name>
    <dbReference type="NCBI Taxonomy" id="1335043"/>
    <lineage>
        <taxon>Bacteria</taxon>
        <taxon>Pseudomonadati</taxon>
        <taxon>Pseudomonadota</taxon>
        <taxon>Alphaproteobacteria</taxon>
        <taxon>Hyphomicrobiales</taxon>
        <taxon>Devosiaceae</taxon>
        <taxon>Paradevosia</taxon>
    </lineage>
</organism>
<dbReference type="InterPro" id="IPR017871">
    <property type="entry name" value="ABC_transporter-like_CS"/>
</dbReference>
<comment type="similarity">
    <text evidence="2">Belongs to the ABC transporter superfamily.</text>
</comment>
<reference evidence="9" key="1">
    <citation type="submission" date="2022-03" db="EMBL/GenBank/DDBJ databases">
        <title>The complete genome sequence of a Methyloterrigena soli.</title>
        <authorList>
            <person name="Zi Z."/>
        </authorList>
    </citation>
    <scope>NUCLEOTIDE SEQUENCE</scope>
    <source>
        <strain evidence="9">M48</strain>
    </source>
</reference>
<dbReference type="PANTHER" id="PTHR43297:SF2">
    <property type="entry name" value="DIPEPTIDE TRANSPORT ATP-BINDING PROTEIN DPPD"/>
    <property type="match status" value="1"/>
</dbReference>
<dbReference type="Pfam" id="PF08352">
    <property type="entry name" value="oligo_HPY"/>
    <property type="match status" value="1"/>
</dbReference>
<dbReference type="GO" id="GO:0055085">
    <property type="term" value="P:transmembrane transport"/>
    <property type="evidence" value="ECO:0007669"/>
    <property type="project" value="UniProtKB-ARBA"/>
</dbReference>